<dbReference type="RefSeq" id="WP_284101063.1">
    <property type="nucleotide sequence ID" value="NZ_JARRAF010000012.1"/>
</dbReference>
<gene>
    <name evidence="3" type="ORF">PZA18_11895</name>
</gene>
<evidence type="ECO:0000256" key="2">
    <source>
        <dbReference type="SAM" id="Phobius"/>
    </source>
</evidence>
<feature type="region of interest" description="Disordered" evidence="1">
    <location>
        <begin position="68"/>
        <end position="88"/>
    </location>
</feature>
<dbReference type="SUPFAM" id="SSF48452">
    <property type="entry name" value="TPR-like"/>
    <property type="match status" value="1"/>
</dbReference>
<feature type="compositionally biased region" description="Acidic residues" evidence="1">
    <location>
        <begin position="142"/>
        <end position="152"/>
    </location>
</feature>
<dbReference type="PROSITE" id="PS51257">
    <property type="entry name" value="PROKAR_LIPOPROTEIN"/>
    <property type="match status" value="1"/>
</dbReference>
<evidence type="ECO:0000256" key="1">
    <source>
        <dbReference type="SAM" id="MobiDB-lite"/>
    </source>
</evidence>
<feature type="compositionally biased region" description="Pro residues" evidence="1">
    <location>
        <begin position="71"/>
        <end position="82"/>
    </location>
</feature>
<sequence length="767" mass="84497">MQNHKVVAILFLGGVMGALAYACGPEFYQLLFDRGQSLKAPINIDFAAEVQRQNAKALTFKYSPDLAEAPYSPPDAPAPPTPQEQAERAGLNQGLVAQLKAARQAKTGEAALIAGKDLPAAIRLYVAGAVEFNRTDAALGCGDDDSEEEEDASADKPKVKPPCDRTQQTTMLRNAAQFFKQVLELPAKDQSSRSVWAAFMLGRTWARLGEDQAAAQSFQQTRRLAREGMPDPLGLALSSLGEEARLLLNQQKLPAALALYNEQAARGSESGLGSLRQISRELLRLPQSELKQRLAEPAILNLLVNYALGFSDDITVSRRMPEDRPKTEREAGSPYQNLLAAVDIRLAAKHPQADRLAALAYDLGRFSQAEQLSQGSKTPMAHWVRAKLALRQGKIAQAASHYAVAAKAFPQVDGMPTDSAKRLQGEQAVLTLSRGEYLNALTQLYSVAGHYWLDVAYLAERVVTVEELKAFVDAKVPEPPLPSLEQIGKGVYARPDAGAIWPAVSPAAQLRDLLARRLMRAGRYDEALTYFHADGDKRFFDPDIREHAKAYADARRAADRAWSRVGKAEALFAAATLARREGISLFGYELAPDSFVSGGDYEEPSLPVEKSPYLGKEELKRVKATAPKVEERYHYRYLAVDLALQAADTLPTRSQAYAAVLCRASGWMVDRDQEFAWKIYQRYVKHGPRVAWAARFGRQCVDPDFSGASRHVWREHWRAGKRWIKQHKVFAGGAGLLGMAGVATGVWLFIRRKRRSSVPVPPTASQI</sequence>
<evidence type="ECO:0000313" key="4">
    <source>
        <dbReference type="Proteomes" id="UP001172778"/>
    </source>
</evidence>
<keyword evidence="4" id="KW-1185">Reference proteome</keyword>
<evidence type="ECO:0008006" key="5">
    <source>
        <dbReference type="Google" id="ProtNLM"/>
    </source>
</evidence>
<comment type="caution">
    <text evidence="3">The sequence shown here is derived from an EMBL/GenBank/DDBJ whole genome shotgun (WGS) entry which is preliminary data.</text>
</comment>
<proteinExistence type="predicted"/>
<name>A0ABT7DY57_9NEIS</name>
<keyword evidence="2" id="KW-0812">Transmembrane</keyword>
<dbReference type="Gene3D" id="1.25.40.10">
    <property type="entry name" value="Tetratricopeptide repeat domain"/>
    <property type="match status" value="1"/>
</dbReference>
<evidence type="ECO:0000313" key="3">
    <source>
        <dbReference type="EMBL" id="MDK2124749.1"/>
    </source>
</evidence>
<dbReference type="EMBL" id="JARRAF010000012">
    <property type="protein sequence ID" value="MDK2124749.1"/>
    <property type="molecule type" value="Genomic_DNA"/>
</dbReference>
<keyword evidence="2" id="KW-0472">Membrane</keyword>
<dbReference type="Proteomes" id="UP001172778">
    <property type="component" value="Unassembled WGS sequence"/>
</dbReference>
<organism evidence="3 4">
    <name type="scientific">Parachitinimonas caeni</name>
    <dbReference type="NCBI Taxonomy" id="3031301"/>
    <lineage>
        <taxon>Bacteria</taxon>
        <taxon>Pseudomonadati</taxon>
        <taxon>Pseudomonadota</taxon>
        <taxon>Betaproteobacteria</taxon>
        <taxon>Neisseriales</taxon>
        <taxon>Chitinibacteraceae</taxon>
        <taxon>Parachitinimonas</taxon>
    </lineage>
</organism>
<keyword evidence="2" id="KW-1133">Transmembrane helix</keyword>
<protein>
    <recommendedName>
        <fullName evidence="5">Tetratricopeptide repeat protein</fullName>
    </recommendedName>
</protein>
<feature type="transmembrane region" description="Helical" evidence="2">
    <location>
        <begin position="729"/>
        <end position="750"/>
    </location>
</feature>
<feature type="region of interest" description="Disordered" evidence="1">
    <location>
        <begin position="140"/>
        <end position="165"/>
    </location>
</feature>
<accession>A0ABT7DY57</accession>
<dbReference type="InterPro" id="IPR011990">
    <property type="entry name" value="TPR-like_helical_dom_sf"/>
</dbReference>
<reference evidence="3" key="1">
    <citation type="submission" date="2023-03" db="EMBL/GenBank/DDBJ databases">
        <title>Chitinimonas shenzhenensis gen. nov., sp. nov., a novel member of family Burkholderiaceae isolated from activated sludge collected in Shen Zhen, China.</title>
        <authorList>
            <person name="Wang X."/>
        </authorList>
    </citation>
    <scope>NUCLEOTIDE SEQUENCE</scope>
    <source>
        <strain evidence="3">DQS-5</strain>
    </source>
</reference>
<feature type="compositionally biased region" description="Basic and acidic residues" evidence="1">
    <location>
        <begin position="153"/>
        <end position="163"/>
    </location>
</feature>